<dbReference type="PANTHER" id="PTHR23506">
    <property type="entry name" value="GH10249P"/>
    <property type="match status" value="1"/>
</dbReference>
<organism evidence="8 9">
    <name type="scientific">Thamnophis sirtalis</name>
    <dbReference type="NCBI Taxonomy" id="35019"/>
    <lineage>
        <taxon>Eukaryota</taxon>
        <taxon>Metazoa</taxon>
        <taxon>Chordata</taxon>
        <taxon>Craniata</taxon>
        <taxon>Vertebrata</taxon>
        <taxon>Euteleostomi</taxon>
        <taxon>Lepidosauria</taxon>
        <taxon>Squamata</taxon>
        <taxon>Bifurcata</taxon>
        <taxon>Unidentata</taxon>
        <taxon>Episquamata</taxon>
        <taxon>Toxicofera</taxon>
        <taxon>Serpentes</taxon>
        <taxon>Colubroidea</taxon>
        <taxon>Colubridae</taxon>
        <taxon>Natricinae</taxon>
        <taxon>Thamnophis</taxon>
    </lineage>
</organism>
<feature type="domain" description="Major facilitator superfamily (MFS) profile" evidence="7">
    <location>
        <begin position="1"/>
        <end position="100"/>
    </location>
</feature>
<evidence type="ECO:0000256" key="2">
    <source>
        <dbReference type="ARBA" id="ARBA00022448"/>
    </source>
</evidence>
<keyword evidence="5 6" id="KW-0472">Membrane</keyword>
<dbReference type="SUPFAM" id="SSF103473">
    <property type="entry name" value="MFS general substrate transporter"/>
    <property type="match status" value="1"/>
</dbReference>
<evidence type="ECO:0000256" key="1">
    <source>
        <dbReference type="ARBA" id="ARBA00004141"/>
    </source>
</evidence>
<sequence>MAIAMLEPALPIWMMETMCSSKWQLGVAFIPASISYLIGTNLFGSLAHKMGRWFCALIGMIIVGLSILCVPFAKNIYGLIVPNFGVGFAIGKEKMAKHLV</sequence>
<dbReference type="GO" id="GO:0030672">
    <property type="term" value="C:synaptic vesicle membrane"/>
    <property type="evidence" value="ECO:0007669"/>
    <property type="project" value="TreeGrafter"/>
</dbReference>
<dbReference type="GeneID" id="106548610"/>
<dbReference type="PROSITE" id="PS50850">
    <property type="entry name" value="MFS"/>
    <property type="match status" value="1"/>
</dbReference>
<dbReference type="InterPro" id="IPR036259">
    <property type="entry name" value="MFS_trans_sf"/>
</dbReference>
<keyword evidence="8" id="KW-1185">Reference proteome</keyword>
<dbReference type="InterPro" id="IPR020846">
    <property type="entry name" value="MFS_dom"/>
</dbReference>
<evidence type="ECO:0000313" key="9">
    <source>
        <dbReference type="RefSeq" id="XP_013921482.1"/>
    </source>
</evidence>
<keyword evidence="4 6" id="KW-1133">Transmembrane helix</keyword>
<dbReference type="Gene3D" id="1.20.1250.20">
    <property type="entry name" value="MFS general substrate transporter like domains"/>
    <property type="match status" value="1"/>
</dbReference>
<feature type="transmembrane region" description="Helical" evidence="6">
    <location>
        <begin position="53"/>
        <end position="73"/>
    </location>
</feature>
<protein>
    <submittedName>
        <fullName evidence="9">Synaptic vesicular amine transporter</fullName>
    </submittedName>
</protein>
<dbReference type="GO" id="GO:0005335">
    <property type="term" value="F:serotonin:sodium:chloride symporter activity"/>
    <property type="evidence" value="ECO:0007669"/>
    <property type="project" value="TreeGrafter"/>
</dbReference>
<dbReference type="GO" id="GO:0015842">
    <property type="term" value="P:aminergic neurotransmitter loading into synaptic vesicle"/>
    <property type="evidence" value="ECO:0007669"/>
    <property type="project" value="TreeGrafter"/>
</dbReference>
<evidence type="ECO:0000256" key="3">
    <source>
        <dbReference type="ARBA" id="ARBA00022692"/>
    </source>
</evidence>
<dbReference type="KEGG" id="tsr:106548610"/>
<dbReference type="PANTHER" id="PTHR23506:SF30">
    <property type="entry name" value="SYNAPTIC VESICULAR AMINE TRANSPORTER"/>
    <property type="match status" value="1"/>
</dbReference>
<dbReference type="OrthoDB" id="5086884at2759"/>
<evidence type="ECO:0000256" key="6">
    <source>
        <dbReference type="SAM" id="Phobius"/>
    </source>
</evidence>
<reference evidence="9" key="1">
    <citation type="submission" date="2025-08" db="UniProtKB">
        <authorList>
            <consortium name="RefSeq"/>
        </authorList>
    </citation>
    <scope>IDENTIFICATION</scope>
    <source>
        <tissue evidence="9">Skeletal muscle</tissue>
    </source>
</reference>
<dbReference type="Proteomes" id="UP000504617">
    <property type="component" value="Unplaced"/>
</dbReference>
<dbReference type="GO" id="GO:0043195">
    <property type="term" value="C:terminal bouton"/>
    <property type="evidence" value="ECO:0007669"/>
    <property type="project" value="TreeGrafter"/>
</dbReference>
<evidence type="ECO:0000256" key="4">
    <source>
        <dbReference type="ARBA" id="ARBA00022989"/>
    </source>
</evidence>
<keyword evidence="2" id="KW-0813">Transport</keyword>
<keyword evidence="3 6" id="KW-0812">Transmembrane</keyword>
<comment type="subcellular location">
    <subcellularLocation>
        <location evidence="1">Membrane</location>
        <topology evidence="1">Multi-pass membrane protein</topology>
    </subcellularLocation>
</comment>
<accession>A0A6I9YBI8</accession>
<proteinExistence type="predicted"/>
<gene>
    <name evidence="9" type="primary">SLC18A2</name>
</gene>
<dbReference type="AlphaFoldDB" id="A0A6I9YBI8"/>
<dbReference type="CTD" id="6571"/>
<evidence type="ECO:0000313" key="8">
    <source>
        <dbReference type="Proteomes" id="UP000504617"/>
    </source>
</evidence>
<evidence type="ECO:0000256" key="5">
    <source>
        <dbReference type="ARBA" id="ARBA00023136"/>
    </source>
</evidence>
<dbReference type="RefSeq" id="XP_013921482.1">
    <property type="nucleotide sequence ID" value="XM_014066007.1"/>
</dbReference>
<name>A0A6I9YBI8_9SAUR</name>
<evidence type="ECO:0000259" key="7">
    <source>
        <dbReference type="PROSITE" id="PS50850"/>
    </source>
</evidence>
<dbReference type="InterPro" id="IPR050930">
    <property type="entry name" value="MFS_Vesicular_Transporter"/>
</dbReference>
<feature type="transmembrane region" description="Helical" evidence="6">
    <location>
        <begin position="23"/>
        <end position="46"/>
    </location>
</feature>